<dbReference type="PANTHER" id="PTHR46901">
    <property type="entry name" value="GH04942P"/>
    <property type="match status" value="1"/>
</dbReference>
<feature type="chain" id="PRO_5047548774" evidence="1">
    <location>
        <begin position="25"/>
        <end position="130"/>
    </location>
</feature>
<keyword evidence="1" id="KW-0732">Signal</keyword>
<gene>
    <name evidence="2" type="ORF">MAR_037071</name>
</gene>
<evidence type="ECO:0000256" key="1">
    <source>
        <dbReference type="SAM" id="SignalP"/>
    </source>
</evidence>
<organism evidence="2 3">
    <name type="scientific">Mya arenaria</name>
    <name type="common">Soft-shell clam</name>
    <dbReference type="NCBI Taxonomy" id="6604"/>
    <lineage>
        <taxon>Eukaryota</taxon>
        <taxon>Metazoa</taxon>
        <taxon>Spiralia</taxon>
        <taxon>Lophotrochozoa</taxon>
        <taxon>Mollusca</taxon>
        <taxon>Bivalvia</taxon>
        <taxon>Autobranchia</taxon>
        <taxon>Heteroconchia</taxon>
        <taxon>Euheterodonta</taxon>
        <taxon>Imparidentia</taxon>
        <taxon>Neoheterodontei</taxon>
        <taxon>Myida</taxon>
        <taxon>Myoidea</taxon>
        <taxon>Myidae</taxon>
        <taxon>Mya</taxon>
    </lineage>
</organism>
<feature type="signal peptide" evidence="1">
    <location>
        <begin position="1"/>
        <end position="24"/>
    </location>
</feature>
<name>A0ABY7FP69_MYAAR</name>
<proteinExistence type="predicted"/>
<reference evidence="2" key="1">
    <citation type="submission" date="2022-11" db="EMBL/GenBank/DDBJ databases">
        <title>Centuries of genome instability and evolution in soft-shell clam transmissible cancer (bioRxiv).</title>
        <authorList>
            <person name="Hart S.F.M."/>
            <person name="Yonemitsu M.A."/>
            <person name="Giersch R.M."/>
            <person name="Beal B.F."/>
            <person name="Arriagada G."/>
            <person name="Davis B.W."/>
            <person name="Ostrander E.A."/>
            <person name="Goff S.P."/>
            <person name="Metzger M.J."/>
        </authorList>
    </citation>
    <scope>NUCLEOTIDE SEQUENCE</scope>
    <source>
        <strain evidence="2">MELC-2E11</strain>
        <tissue evidence="2">Siphon/mantle</tissue>
    </source>
</reference>
<keyword evidence="3" id="KW-1185">Reference proteome</keyword>
<sequence length="130" mass="14220">MQMGSGHDLQAFVVLVLTFSVCTAHVTLTYPPARKYPFDFMDVQRTPGPCGMSKGLGPVTDLIANDTIIVTWHLAYPHRVYFNISWIFLFYQNGIERSPSHTISGGCGGGSGGSRAEEVVNRTLEIGDIL</sequence>
<accession>A0ABY7FP69</accession>
<protein>
    <submittedName>
        <fullName evidence="2">Uncharacterized protein</fullName>
    </submittedName>
</protein>
<evidence type="ECO:0000313" key="2">
    <source>
        <dbReference type="EMBL" id="WAR23402.1"/>
    </source>
</evidence>
<dbReference type="Proteomes" id="UP001164746">
    <property type="component" value="Chromosome 13"/>
</dbReference>
<dbReference type="EMBL" id="CP111024">
    <property type="protein sequence ID" value="WAR23402.1"/>
    <property type="molecule type" value="Genomic_DNA"/>
</dbReference>
<evidence type="ECO:0000313" key="3">
    <source>
        <dbReference type="Proteomes" id="UP001164746"/>
    </source>
</evidence>
<dbReference type="PANTHER" id="PTHR46901:SF2">
    <property type="entry name" value="GH04942P"/>
    <property type="match status" value="1"/>
</dbReference>